<keyword evidence="1" id="KW-0472">Membrane</keyword>
<evidence type="ECO:0000256" key="1">
    <source>
        <dbReference type="SAM" id="Phobius"/>
    </source>
</evidence>
<gene>
    <name evidence="2" type="ORF">9AX2_52</name>
</gene>
<evidence type="ECO:0000313" key="2">
    <source>
        <dbReference type="EMBL" id="ASN69638.1"/>
    </source>
</evidence>
<keyword evidence="1" id="KW-0812">Transmembrane</keyword>
<proteinExistence type="predicted"/>
<feature type="transmembrane region" description="Helical" evidence="1">
    <location>
        <begin position="35"/>
        <end position="57"/>
    </location>
</feature>
<organism evidence="2">
    <name type="scientific">uncultured Caudovirales phage</name>
    <dbReference type="NCBI Taxonomy" id="2100421"/>
    <lineage>
        <taxon>Viruses</taxon>
        <taxon>Duplodnaviria</taxon>
        <taxon>Heunggongvirae</taxon>
        <taxon>Uroviricota</taxon>
        <taxon>Caudoviricetes</taxon>
        <taxon>Peduoviridae</taxon>
        <taxon>Maltschvirus</taxon>
        <taxon>Maltschvirus maltsch</taxon>
    </lineage>
</organism>
<feature type="transmembrane region" description="Helical" evidence="1">
    <location>
        <begin position="69"/>
        <end position="86"/>
    </location>
</feature>
<feature type="transmembrane region" description="Helical" evidence="1">
    <location>
        <begin position="92"/>
        <end position="110"/>
    </location>
</feature>
<keyword evidence="1" id="KW-1133">Transmembrane helix</keyword>
<sequence length="112" mass="12528">MDLINSIPTAEGAVESFKLLTGYFFGNSEGFWKTILLSSLNGVIWILLSIVPIMLAIAGSEKYSQWLRIPLFIFGFAFVITGLYFIGHALSLFGTLLIIMGIIWLFVRVFSE</sequence>
<name>A0A2H4JBE7_9CAUD</name>
<reference evidence="2" key="1">
    <citation type="submission" date="2017-06" db="EMBL/GenBank/DDBJ databases">
        <title>Novel phages from South African skin metaviromes.</title>
        <authorList>
            <person name="van Zyl L.J."/>
            <person name="Abrahams Y."/>
            <person name="Stander E.A."/>
            <person name="Kirby B.M."/>
            <person name="Clavaud C."/>
            <person name="Farcet C."/>
            <person name="Breton L."/>
            <person name="Trindade M.I."/>
        </authorList>
    </citation>
    <scope>NUCLEOTIDE SEQUENCE</scope>
</reference>
<dbReference type="EMBL" id="MF417893">
    <property type="protein sequence ID" value="ASN69638.1"/>
    <property type="molecule type" value="Genomic_DNA"/>
</dbReference>
<protein>
    <submittedName>
        <fullName evidence="2">Uncharacterized protein</fullName>
    </submittedName>
</protein>
<accession>A0A2H4JBE7</accession>